<dbReference type="InterPro" id="IPR016040">
    <property type="entry name" value="NAD(P)-bd_dom"/>
</dbReference>
<gene>
    <name evidence="2" type="ORF">VRS74_11830</name>
</gene>
<sequence>MSEPLRLALVGATGLIGRAVIDACIGRSDVRLVAIARREMKLPRGARMELFVAEPDKWGEVFEALQPTALISALGTTWKKSGEDEEAFRAVDQQLVLATARAAHAAGIQRLVSISSVGADPRSKNLYLRVKGEVEGGLSKVGLKRLDLLRPGLLKGARENDRRLGERLAIIASPLVDPFLNGKLRKYRSIEASEVAMGAIGLATRRAGGRFTHDNDSIRRAAREWAKLGG</sequence>
<dbReference type="Gene3D" id="3.40.50.720">
    <property type="entry name" value="NAD(P)-binding Rossmann-like Domain"/>
    <property type="match status" value="1"/>
</dbReference>
<dbReference type="SUPFAM" id="SSF51735">
    <property type="entry name" value="NAD(P)-binding Rossmann-fold domains"/>
    <property type="match status" value="1"/>
</dbReference>
<proteinExistence type="predicted"/>
<dbReference type="Pfam" id="PF13460">
    <property type="entry name" value="NAD_binding_10"/>
    <property type="match status" value="1"/>
</dbReference>
<feature type="domain" description="NAD(P)-binding" evidence="1">
    <location>
        <begin position="11"/>
        <end position="124"/>
    </location>
</feature>
<evidence type="ECO:0000313" key="3">
    <source>
        <dbReference type="Proteomes" id="UP001343492"/>
    </source>
</evidence>
<dbReference type="PANTHER" id="PTHR14097:SF7">
    <property type="entry name" value="OXIDOREDUCTASE HTATIP2"/>
    <property type="match status" value="1"/>
</dbReference>
<protein>
    <submittedName>
        <fullName evidence="2">NAD(P)H-binding protein</fullName>
    </submittedName>
</protein>
<dbReference type="InterPro" id="IPR036291">
    <property type="entry name" value="NAD(P)-bd_dom_sf"/>
</dbReference>
<dbReference type="EMBL" id="JAZDQV010000013">
    <property type="protein sequence ID" value="MEE1878372.1"/>
    <property type="molecule type" value="Genomic_DNA"/>
</dbReference>
<dbReference type="Proteomes" id="UP001343492">
    <property type="component" value="Unassembled WGS sequence"/>
</dbReference>
<accession>A0ABU7GHC7</accession>
<name>A0ABU7GHC7_9SPHN</name>
<reference evidence="2 3" key="1">
    <citation type="submission" date="2024-01" db="EMBL/GenBank/DDBJ databases">
        <title>The genome sequence of Erythrobacteraceae sp. strain 1XM1-14.</title>
        <authorList>
            <person name="Liu Y."/>
        </authorList>
    </citation>
    <scope>NUCLEOTIDE SEQUENCE [LARGE SCALE GENOMIC DNA]</scope>
    <source>
        <strain evidence="2 3">1XM1-14</strain>
    </source>
</reference>
<evidence type="ECO:0000259" key="1">
    <source>
        <dbReference type="Pfam" id="PF13460"/>
    </source>
</evidence>
<comment type="caution">
    <text evidence="2">The sequence shown here is derived from an EMBL/GenBank/DDBJ whole genome shotgun (WGS) entry which is preliminary data.</text>
</comment>
<organism evidence="2 3">
    <name type="scientific">Altererythrobacter litoralis</name>
    <dbReference type="NCBI Taxonomy" id="3113904"/>
    <lineage>
        <taxon>Bacteria</taxon>
        <taxon>Pseudomonadati</taxon>
        <taxon>Pseudomonadota</taxon>
        <taxon>Alphaproteobacteria</taxon>
        <taxon>Sphingomonadales</taxon>
        <taxon>Erythrobacteraceae</taxon>
        <taxon>Altererythrobacter</taxon>
    </lineage>
</organism>
<dbReference type="RefSeq" id="WP_354145435.1">
    <property type="nucleotide sequence ID" value="NZ_JAZDQV010000013.1"/>
</dbReference>
<evidence type="ECO:0000313" key="2">
    <source>
        <dbReference type="EMBL" id="MEE1878372.1"/>
    </source>
</evidence>
<dbReference type="PANTHER" id="PTHR14097">
    <property type="entry name" value="OXIDOREDUCTASE HTATIP2"/>
    <property type="match status" value="1"/>
</dbReference>
<keyword evidence="3" id="KW-1185">Reference proteome</keyword>